<dbReference type="RefSeq" id="WP_051589233.1">
    <property type="nucleotide sequence ID" value="NZ_CP007514.1"/>
</dbReference>
<evidence type="ECO:0000256" key="1">
    <source>
        <dbReference type="SAM" id="Phobius"/>
    </source>
</evidence>
<sequence>MNATTHAIFGVGALAGASLALGTEPPPLWAYPVAAVASWLPDVDNPRSKLGNGLSRKKNPLLNTLTRPVSWALRAASFGLFRTVGHRTLTHSLLGLLLFCLPVYLFLGFSPALQLALVCGVASHVVADALNRWGVPLLWPLRKNFRLLPGGIRSGGVAEFCVAALALGAFVYAAYLLHPALGGLVEEVVGTV</sequence>
<reference evidence="2 4" key="1">
    <citation type="submission" date="2014-03" db="EMBL/GenBank/DDBJ databases">
        <title>Complete genome sequence of the Radio-Resistant Rubrobacter radiotolerans RSPS-4.</title>
        <authorList>
            <person name="Egas C.C."/>
            <person name="Barroso C.C."/>
            <person name="Froufe H.J.C."/>
            <person name="Pacheco J.J."/>
            <person name="Albuquerque L.L."/>
            <person name="da Costa M.M.S."/>
        </authorList>
    </citation>
    <scope>NUCLEOTIDE SEQUENCE [LARGE SCALE GENOMIC DNA]</scope>
    <source>
        <strain evidence="2 4">RSPS-4</strain>
    </source>
</reference>
<dbReference type="EMBL" id="CP007514">
    <property type="protein sequence ID" value="AHY45666.1"/>
    <property type="molecule type" value="Genomic_DNA"/>
</dbReference>
<dbReference type="EMBL" id="JAWXXX010000001">
    <property type="protein sequence ID" value="MDX5893080.1"/>
    <property type="molecule type" value="Genomic_DNA"/>
</dbReference>
<dbReference type="InterPro" id="IPR007404">
    <property type="entry name" value="YdjM-like"/>
</dbReference>
<dbReference type="PANTHER" id="PTHR35531">
    <property type="entry name" value="INNER MEMBRANE PROTEIN YBCI-RELATED"/>
    <property type="match status" value="1"/>
</dbReference>
<dbReference type="Proteomes" id="UP000025229">
    <property type="component" value="Chromosome"/>
</dbReference>
<dbReference type="Proteomes" id="UP001281130">
    <property type="component" value="Unassembled WGS sequence"/>
</dbReference>
<organism evidence="2 4">
    <name type="scientific">Rubrobacter radiotolerans</name>
    <name type="common">Arthrobacter radiotolerans</name>
    <dbReference type="NCBI Taxonomy" id="42256"/>
    <lineage>
        <taxon>Bacteria</taxon>
        <taxon>Bacillati</taxon>
        <taxon>Actinomycetota</taxon>
        <taxon>Rubrobacteria</taxon>
        <taxon>Rubrobacterales</taxon>
        <taxon>Rubrobacteraceae</taxon>
        <taxon>Rubrobacter</taxon>
    </lineage>
</organism>
<dbReference type="AlphaFoldDB" id="A0A023X0E6"/>
<accession>A0A023X0E6</accession>
<dbReference type="GO" id="GO:0016787">
    <property type="term" value="F:hydrolase activity"/>
    <property type="evidence" value="ECO:0007669"/>
    <property type="project" value="UniProtKB-KW"/>
</dbReference>
<evidence type="ECO:0000313" key="3">
    <source>
        <dbReference type="EMBL" id="MDX5893080.1"/>
    </source>
</evidence>
<keyword evidence="4" id="KW-1185">Reference proteome</keyword>
<keyword evidence="1" id="KW-0812">Transmembrane</keyword>
<dbReference type="PANTHER" id="PTHR35531:SF1">
    <property type="entry name" value="INNER MEMBRANE PROTEIN YBCI-RELATED"/>
    <property type="match status" value="1"/>
</dbReference>
<evidence type="ECO:0000313" key="2">
    <source>
        <dbReference type="EMBL" id="AHY45666.1"/>
    </source>
</evidence>
<name>A0A023X0E6_RUBRA</name>
<feature type="transmembrane region" description="Helical" evidence="1">
    <location>
        <begin position="92"/>
        <end position="109"/>
    </location>
</feature>
<dbReference type="KEGG" id="rrd:RradSPS_0383"/>
<keyword evidence="1" id="KW-0472">Membrane</keyword>
<dbReference type="HOGENOM" id="CLU_097802_2_0_11"/>
<reference evidence="3" key="2">
    <citation type="submission" date="2023-11" db="EMBL/GenBank/DDBJ databases">
        <title>MicrobeMod: A computational toolkit for identifying prokaryotic methylation and restriction-modification with nanopore sequencing.</title>
        <authorList>
            <person name="Crits-Christoph A."/>
            <person name="Kang S.C."/>
            <person name="Lee H."/>
            <person name="Ostrov N."/>
        </authorList>
    </citation>
    <scope>NUCLEOTIDE SEQUENCE</scope>
    <source>
        <strain evidence="3">ATCC 51242</strain>
    </source>
</reference>
<dbReference type="Pfam" id="PF04307">
    <property type="entry name" value="YdjM"/>
    <property type="match status" value="1"/>
</dbReference>
<evidence type="ECO:0000313" key="4">
    <source>
        <dbReference type="Proteomes" id="UP000025229"/>
    </source>
</evidence>
<keyword evidence="1" id="KW-1133">Transmembrane helix</keyword>
<protein>
    <submittedName>
        <fullName evidence="2 3">Metal-dependent hydrolase</fullName>
    </submittedName>
</protein>
<keyword evidence="2" id="KW-0378">Hydrolase</keyword>
<dbReference type="eggNOG" id="COG1988">
    <property type="taxonomic scope" value="Bacteria"/>
</dbReference>
<proteinExistence type="predicted"/>
<feature type="transmembrane region" description="Helical" evidence="1">
    <location>
        <begin position="156"/>
        <end position="177"/>
    </location>
</feature>
<gene>
    <name evidence="2" type="ORF">RradSPS_0383</name>
    <name evidence="3" type="ORF">SIL72_03450</name>
</gene>